<dbReference type="Proteomes" id="UP000436468">
    <property type="component" value="Unassembled WGS sequence"/>
</dbReference>
<comment type="caution">
    <text evidence="2">The sequence shown here is derived from an EMBL/GenBank/DDBJ whole genome shotgun (WGS) entry which is preliminary data.</text>
</comment>
<feature type="domain" description="DUF6894" evidence="1">
    <location>
        <begin position="3"/>
        <end position="69"/>
    </location>
</feature>
<dbReference type="EMBL" id="WQNF01000037">
    <property type="protein sequence ID" value="MVT70057.1"/>
    <property type="molecule type" value="Genomic_DNA"/>
</dbReference>
<accession>A0A0R3D3E5</accession>
<name>A0A0R3D3E5_9BRAD</name>
<evidence type="ECO:0000313" key="3">
    <source>
        <dbReference type="Proteomes" id="UP000436468"/>
    </source>
</evidence>
<gene>
    <name evidence="2" type="ORF">GPL21_33780</name>
</gene>
<proteinExistence type="predicted"/>
<dbReference type="InterPro" id="IPR054189">
    <property type="entry name" value="DUF6894"/>
</dbReference>
<dbReference type="RefSeq" id="WP_028333448.1">
    <property type="nucleotide sequence ID" value="NZ_CP121667.1"/>
</dbReference>
<organism evidence="2 3">
    <name type="scientific">Bradyrhizobium pachyrhizi</name>
    <dbReference type="NCBI Taxonomy" id="280333"/>
    <lineage>
        <taxon>Bacteria</taxon>
        <taxon>Pseudomonadati</taxon>
        <taxon>Pseudomonadota</taxon>
        <taxon>Alphaproteobacteria</taxon>
        <taxon>Hyphomicrobiales</taxon>
        <taxon>Nitrobacteraceae</taxon>
        <taxon>Bradyrhizobium</taxon>
    </lineage>
</organism>
<protein>
    <recommendedName>
        <fullName evidence="1">DUF6894 domain-containing protein</fullName>
    </recommendedName>
</protein>
<keyword evidence="3" id="KW-1185">Reference proteome</keyword>
<evidence type="ECO:0000313" key="2">
    <source>
        <dbReference type="EMBL" id="MVT70057.1"/>
    </source>
</evidence>
<evidence type="ECO:0000259" key="1">
    <source>
        <dbReference type="Pfam" id="PF21834"/>
    </source>
</evidence>
<reference evidence="2 3" key="1">
    <citation type="submission" date="2019-12" db="EMBL/GenBank/DDBJ databases">
        <title>Draft genome sequences Bradyrhizobium cajani AMBPC1010, Bradyrhizobium pachyrhizi AMBPC1040 and Bradyrhizobium yuanmingense ALSPC3051, three plant growth promoting strains isolated from nodules of Cajanus cajan L. in Dominican Republic.</title>
        <authorList>
            <person name="Flores-Felix J.D."/>
            <person name="Araujo J."/>
            <person name="Diaz-Alcantara C."/>
            <person name="Gonzalez-Andres F."/>
            <person name="Velazquez E."/>
        </authorList>
    </citation>
    <scope>NUCLEOTIDE SEQUENCE [LARGE SCALE GENOMIC DNA]</scope>
    <source>
        <strain evidence="2 3">1040</strain>
    </source>
</reference>
<dbReference type="AlphaFoldDB" id="A0A0R3D3E5"/>
<dbReference type="Pfam" id="PF21834">
    <property type="entry name" value="DUF6894"/>
    <property type="match status" value="1"/>
</dbReference>
<sequence length="73" mass="8053">MPRYFFHLAGDIPAHDVVGHDCADDKDAQDHGSFIAHRIGTEKPEMVRDGNFISVRDAGDSELFRIPLASTSV</sequence>